<dbReference type="Proteomes" id="UP000052979">
    <property type="component" value="Unassembled WGS sequence"/>
</dbReference>
<keyword evidence="2" id="KW-1185">Reference proteome</keyword>
<dbReference type="KEGG" id="rtx:TI83_08670"/>
<dbReference type="Pfam" id="PF20060">
    <property type="entry name" value="DUF6459"/>
    <property type="match status" value="1"/>
</dbReference>
<dbReference type="eggNOG" id="ENOG50332RH">
    <property type="taxonomic scope" value="Bacteria"/>
</dbReference>
<evidence type="ECO:0000313" key="2">
    <source>
        <dbReference type="Proteomes" id="UP000052979"/>
    </source>
</evidence>
<sequence length="151" mass="16925">MSLPLSAFDYRTLPLEAPALAKQEPVTTFFAPQPTARADLPDPEPVLARLTLLALEILEGSREIDQIARWLDDAVYRQLHKRVVLAARTRSLQGRSPRRVPFTLGRVVITEPRDGVVEGVVLVHARVRTRAVAIRLEGFDSRWRATAINVL</sequence>
<dbReference type="PATRIC" id="fig|145458.7.peg.1983"/>
<reference evidence="1 2" key="1">
    <citation type="submission" date="2015-04" db="EMBL/GenBank/DDBJ databases">
        <title>Draft genome sequence of Rathayibacter toxicus strain FH-142 (AKA 70134 or CS 32), a Western Australian isolate.</title>
        <authorList>
            <consortium name="Consortium for Microbial Forensics and Genomics (microFORGE)"/>
            <person name="Knight B.M."/>
            <person name="Roberts D.P."/>
            <person name="Lin D."/>
            <person name="Hari K."/>
            <person name="Fletcher J."/>
            <person name="Melcher U."/>
            <person name="Blagden T."/>
            <person name="Luster D.G."/>
            <person name="Sechler A.J."/>
            <person name="Schneider W.L."/>
            <person name="Winegar R.A."/>
        </authorList>
    </citation>
    <scope>NUCLEOTIDE SEQUENCE [LARGE SCALE GENOMIC DNA]</scope>
    <source>
        <strain evidence="1 2">FH142</strain>
    </source>
</reference>
<name>A0A0C5BH36_9MICO</name>
<organism evidence="1 2">
    <name type="scientific">Rathayibacter toxicus</name>
    <dbReference type="NCBI Taxonomy" id="145458"/>
    <lineage>
        <taxon>Bacteria</taxon>
        <taxon>Bacillati</taxon>
        <taxon>Actinomycetota</taxon>
        <taxon>Actinomycetes</taxon>
        <taxon>Micrococcales</taxon>
        <taxon>Microbacteriaceae</taxon>
        <taxon>Rathayibacter</taxon>
    </lineage>
</organism>
<accession>A0A0C5BH36</accession>
<protein>
    <recommendedName>
        <fullName evidence="3">3-hydroxyacyl-CoA dehydrogenase</fullName>
    </recommendedName>
</protein>
<comment type="caution">
    <text evidence="1">The sequence shown here is derived from an EMBL/GenBank/DDBJ whole genome shotgun (WGS) entry which is preliminary data.</text>
</comment>
<dbReference type="EMBL" id="LBFI01000001">
    <property type="protein sequence ID" value="KKM47386.1"/>
    <property type="molecule type" value="Genomic_DNA"/>
</dbReference>
<dbReference type="InterPro" id="IPR045596">
    <property type="entry name" value="DUF6459"/>
</dbReference>
<dbReference type="STRING" id="145458.APU90_08405"/>
<gene>
    <name evidence="1" type="ORF">VT73_00515</name>
</gene>
<dbReference type="AlphaFoldDB" id="A0A0C5BH36"/>
<dbReference type="GeneID" id="93666617"/>
<proteinExistence type="predicted"/>
<evidence type="ECO:0000313" key="1">
    <source>
        <dbReference type="EMBL" id="KKM47386.1"/>
    </source>
</evidence>
<dbReference type="RefSeq" id="WP_027691714.1">
    <property type="nucleotide sequence ID" value="NZ_CP010848.1"/>
</dbReference>
<evidence type="ECO:0008006" key="3">
    <source>
        <dbReference type="Google" id="ProtNLM"/>
    </source>
</evidence>